<reference evidence="2" key="1">
    <citation type="journal article" date="2011" name="Genome Res.">
        <title>Phylogeny-wide analysis of social amoeba genomes highlights ancient origins for complex intercellular communication.</title>
        <authorList>
            <person name="Heidel A.J."/>
            <person name="Lawal H.M."/>
            <person name="Felder M."/>
            <person name="Schilde C."/>
            <person name="Helps N.R."/>
            <person name="Tunggal B."/>
            <person name="Rivero F."/>
            <person name="John U."/>
            <person name="Schleicher M."/>
            <person name="Eichinger L."/>
            <person name="Platzer M."/>
            <person name="Noegel A.A."/>
            <person name="Schaap P."/>
            <person name="Gloeckner G."/>
        </authorList>
    </citation>
    <scope>NUCLEOTIDE SEQUENCE [LARGE SCALE GENOMIC DNA]</scope>
    <source>
        <strain evidence="2">SH3</strain>
    </source>
</reference>
<organism evidence="1 2">
    <name type="scientific">Cavenderia fasciculata</name>
    <name type="common">Slime mold</name>
    <name type="synonym">Dictyostelium fasciculatum</name>
    <dbReference type="NCBI Taxonomy" id="261658"/>
    <lineage>
        <taxon>Eukaryota</taxon>
        <taxon>Amoebozoa</taxon>
        <taxon>Evosea</taxon>
        <taxon>Eumycetozoa</taxon>
        <taxon>Dictyostelia</taxon>
        <taxon>Acytosteliales</taxon>
        <taxon>Cavenderiaceae</taxon>
        <taxon>Cavenderia</taxon>
    </lineage>
</organism>
<dbReference type="SUPFAM" id="SSF52058">
    <property type="entry name" value="L domain-like"/>
    <property type="match status" value="1"/>
</dbReference>
<dbReference type="RefSeq" id="XP_004352325.1">
    <property type="nucleotide sequence ID" value="XM_004352273.1"/>
</dbReference>
<proteinExistence type="predicted"/>
<accession>F4Q8A0</accession>
<gene>
    <name evidence="1" type="ORF">DFA_09672</name>
</gene>
<keyword evidence="2" id="KW-1185">Reference proteome</keyword>
<dbReference type="EMBL" id="GL883025">
    <property type="protein sequence ID" value="EGG16000.1"/>
    <property type="molecule type" value="Genomic_DNA"/>
</dbReference>
<name>F4Q8A0_CACFS</name>
<evidence type="ECO:0000313" key="2">
    <source>
        <dbReference type="Proteomes" id="UP000007797"/>
    </source>
</evidence>
<dbReference type="KEGG" id="dfa:DFA_09672"/>
<evidence type="ECO:0000313" key="1">
    <source>
        <dbReference type="EMBL" id="EGG16000.1"/>
    </source>
</evidence>
<dbReference type="Proteomes" id="UP000007797">
    <property type="component" value="Unassembled WGS sequence"/>
</dbReference>
<sequence length="679" mass="77848">MSLSLQIDKKEEECYLIDQLSNLTLYHIIDSIDNDIDIICFVLTCKRLFNFIKDQQNRRIVQFKQVKLLNDKYSLNSVCHAILLDQERFRLQSFKPQLLQSVATQSTYDSGLALLRRYFVSKHGGGPEKTKVYNGTNPLNVPSSSTILCMSISPIERCTLDMSKFPQLEYLEIDTPMVVHIVDFVGGVLPESLRVLKIPHFDPKLVRLPLGIEQFELTTDLNDVELDQNEYYHIIPQNKTTIQDIMDFQFHQYKSLTKLNLSCAAIVNHPMTGEMIHKIFPPNLTHLDLFFDYTTVPPKHETHRFPWQAIPNSVTHLRLYWITYPLNLSEVVELDHLTKLTDLILVQSPPTVVLPPSIEKLSYTRCRLIDPTTRLQLSHLNNLKQLNTNCLDNMQLFPTTLNNNDNSNNLKHSLEILNIRSRIGNVSFPDVSTLDTWSNMKVGSIPSSVKIVKIEGAQKSLPIGVFPDTLEELHLDSFNGYDPLIIPQHLKGLSLLCGKTGFDQNIPNSLESLTLKLSTIDQPFSLPPNLKYLAFLNCVPKSFGTQFPVSVEELKVRVESTQYFNLSSHFVDMKGNRPNGFIPPSIKSIIFTSDYSYGHFAFSVRLNDILQSSKIEKITFDRFIFHIRRLDNTNSNVLIIEQESLYGGIINLKDNPELFLNYRSNFDYISISQTSKFQR</sequence>
<protein>
    <recommendedName>
        <fullName evidence="3">FNIP repeat-containing protein</fullName>
    </recommendedName>
</protein>
<dbReference type="GeneID" id="14867913"/>
<evidence type="ECO:0008006" key="3">
    <source>
        <dbReference type="Google" id="ProtNLM"/>
    </source>
</evidence>
<dbReference type="OrthoDB" id="24459at2759"/>
<dbReference type="AlphaFoldDB" id="F4Q8A0"/>